<dbReference type="Proteomes" id="UP000319383">
    <property type="component" value="Chromosome"/>
</dbReference>
<keyword evidence="2" id="KW-0472">Membrane</keyword>
<protein>
    <recommendedName>
        <fullName evidence="5">DUF4190 domain-containing protein</fullName>
    </recommendedName>
</protein>
<sequence precursor="true">MSTIEAPQHHEMEESTETAVETSTATPISPEVDKEFDYRPVTPLAPIALFFGLCSAAGFLAWEALAIGAMGFLMGAAALWKIRSSGGELGGSMLAKIGLTLSLIGVVGGSTLLTYQYIAELPEGHERISFKWFARQAPKVANGQYQLDEDILALDNKDIFIKGYMFPGRKTTDIDTFVLVKDSGDCCFGGQPKIEDMILVELQNDMKIDLRSQTTPVGIGGKLRLDNRVRISDGLRPVYTLEGYHVR</sequence>
<feature type="compositionally biased region" description="Low complexity" evidence="1">
    <location>
        <begin position="17"/>
        <end position="26"/>
    </location>
</feature>
<dbReference type="RefSeq" id="WP_145379250.1">
    <property type="nucleotide sequence ID" value="NZ_CP036276.1"/>
</dbReference>
<proteinExistence type="predicted"/>
<keyword evidence="2" id="KW-1133">Transmembrane helix</keyword>
<dbReference type="AlphaFoldDB" id="A0A517ZWC5"/>
<reference evidence="3 4" key="1">
    <citation type="submission" date="2019-02" db="EMBL/GenBank/DDBJ databases">
        <title>Deep-cultivation of Planctomycetes and their phenomic and genomic characterization uncovers novel biology.</title>
        <authorList>
            <person name="Wiegand S."/>
            <person name="Jogler M."/>
            <person name="Boedeker C."/>
            <person name="Pinto D."/>
            <person name="Vollmers J."/>
            <person name="Rivas-Marin E."/>
            <person name="Kohn T."/>
            <person name="Peeters S.H."/>
            <person name="Heuer A."/>
            <person name="Rast P."/>
            <person name="Oberbeckmann S."/>
            <person name="Bunk B."/>
            <person name="Jeske O."/>
            <person name="Meyerdierks A."/>
            <person name="Storesund J.E."/>
            <person name="Kallscheuer N."/>
            <person name="Luecker S."/>
            <person name="Lage O.M."/>
            <person name="Pohl T."/>
            <person name="Merkel B.J."/>
            <person name="Hornburger P."/>
            <person name="Mueller R.-W."/>
            <person name="Bruemmer F."/>
            <person name="Labrenz M."/>
            <person name="Spormann A.M."/>
            <person name="Op den Camp H."/>
            <person name="Overmann J."/>
            <person name="Amann R."/>
            <person name="Jetten M.S.M."/>
            <person name="Mascher T."/>
            <person name="Medema M.H."/>
            <person name="Devos D.P."/>
            <person name="Kaster A.-K."/>
            <person name="Ovreas L."/>
            <person name="Rohde M."/>
            <person name="Galperin M.Y."/>
            <person name="Jogler C."/>
        </authorList>
    </citation>
    <scope>NUCLEOTIDE SEQUENCE [LARGE SCALE GENOMIC DNA]</scope>
    <source>
        <strain evidence="3 4">Mal52</strain>
    </source>
</reference>
<evidence type="ECO:0008006" key="5">
    <source>
        <dbReference type="Google" id="ProtNLM"/>
    </source>
</evidence>
<dbReference type="KEGG" id="sdyn:Mal52_52800"/>
<evidence type="ECO:0000256" key="1">
    <source>
        <dbReference type="SAM" id="MobiDB-lite"/>
    </source>
</evidence>
<feature type="region of interest" description="Disordered" evidence="1">
    <location>
        <begin position="1"/>
        <end position="26"/>
    </location>
</feature>
<dbReference type="Gene3D" id="2.40.50.870">
    <property type="entry name" value="Protein of unknown function (DUF3299)"/>
    <property type="match status" value="1"/>
</dbReference>
<feature type="transmembrane region" description="Helical" evidence="2">
    <location>
        <begin position="94"/>
        <end position="118"/>
    </location>
</feature>
<accession>A0A517ZWC5</accession>
<dbReference type="EMBL" id="CP036276">
    <property type="protein sequence ID" value="QDU46758.1"/>
    <property type="molecule type" value="Genomic_DNA"/>
</dbReference>
<name>A0A517ZWC5_9PLAN</name>
<organism evidence="3 4">
    <name type="scientific">Symmachiella dynata</name>
    <dbReference type="NCBI Taxonomy" id="2527995"/>
    <lineage>
        <taxon>Bacteria</taxon>
        <taxon>Pseudomonadati</taxon>
        <taxon>Planctomycetota</taxon>
        <taxon>Planctomycetia</taxon>
        <taxon>Planctomycetales</taxon>
        <taxon>Planctomycetaceae</taxon>
        <taxon>Symmachiella</taxon>
    </lineage>
</organism>
<feature type="transmembrane region" description="Helical" evidence="2">
    <location>
        <begin position="47"/>
        <end position="73"/>
    </location>
</feature>
<gene>
    <name evidence="3" type="ORF">Mal52_52800</name>
</gene>
<keyword evidence="2" id="KW-0812">Transmembrane</keyword>
<evidence type="ECO:0000313" key="4">
    <source>
        <dbReference type="Proteomes" id="UP000319383"/>
    </source>
</evidence>
<evidence type="ECO:0000313" key="3">
    <source>
        <dbReference type="EMBL" id="QDU46758.1"/>
    </source>
</evidence>
<evidence type="ECO:0000256" key="2">
    <source>
        <dbReference type="SAM" id="Phobius"/>
    </source>
</evidence>
<keyword evidence="4" id="KW-1185">Reference proteome</keyword>